<evidence type="ECO:0000256" key="1">
    <source>
        <dbReference type="SAM" id="MobiDB-lite"/>
    </source>
</evidence>
<reference evidence="2" key="1">
    <citation type="submission" date="2019-08" db="EMBL/GenBank/DDBJ databases">
        <title>The genome of the North American firefly Photinus pyralis.</title>
        <authorList>
            <consortium name="Photinus pyralis genome working group"/>
            <person name="Fallon T.R."/>
            <person name="Sander Lower S.E."/>
            <person name="Weng J.-K."/>
        </authorList>
    </citation>
    <scope>NUCLEOTIDE SEQUENCE</scope>
    <source>
        <strain evidence="2">TRF0915ILg1</strain>
        <tissue evidence="2">Whole body</tissue>
    </source>
</reference>
<sequence>MGTWIIRGMNGKEELAEEFEKINTDLLTVTETKKMQGNQWRTHLNLQRRRNKSKSERNLLRTGGPNKGAIKQEIGDSWKFMQEKVDAKVESVIIIEDLNGRVGNDPRISEGTVGKCGETATNSNGQNNNRFLHPERLNNENIIALLEDSDVEEGISDKKTERSVHPRYLLESIDTDIIEKKCCRG</sequence>
<evidence type="ECO:0000313" key="3">
    <source>
        <dbReference type="Proteomes" id="UP000801492"/>
    </source>
</evidence>
<dbReference type="EMBL" id="VTPC01000759">
    <property type="protein sequence ID" value="KAF2904490.1"/>
    <property type="molecule type" value="Genomic_DNA"/>
</dbReference>
<evidence type="ECO:0000313" key="2">
    <source>
        <dbReference type="EMBL" id="KAF2904490.1"/>
    </source>
</evidence>
<organism evidence="2 3">
    <name type="scientific">Ignelater luminosus</name>
    <name type="common">Cucubano</name>
    <name type="synonym">Pyrophorus luminosus</name>
    <dbReference type="NCBI Taxonomy" id="2038154"/>
    <lineage>
        <taxon>Eukaryota</taxon>
        <taxon>Metazoa</taxon>
        <taxon>Ecdysozoa</taxon>
        <taxon>Arthropoda</taxon>
        <taxon>Hexapoda</taxon>
        <taxon>Insecta</taxon>
        <taxon>Pterygota</taxon>
        <taxon>Neoptera</taxon>
        <taxon>Endopterygota</taxon>
        <taxon>Coleoptera</taxon>
        <taxon>Polyphaga</taxon>
        <taxon>Elateriformia</taxon>
        <taxon>Elateroidea</taxon>
        <taxon>Elateridae</taxon>
        <taxon>Agrypninae</taxon>
        <taxon>Pyrophorini</taxon>
        <taxon>Ignelater</taxon>
    </lineage>
</organism>
<accession>A0A8K0DDY1</accession>
<comment type="caution">
    <text evidence="2">The sequence shown here is derived from an EMBL/GenBank/DDBJ whole genome shotgun (WGS) entry which is preliminary data.</text>
</comment>
<protein>
    <submittedName>
        <fullName evidence="2">Uncharacterized protein</fullName>
    </submittedName>
</protein>
<keyword evidence="3" id="KW-1185">Reference proteome</keyword>
<name>A0A8K0DDY1_IGNLU</name>
<dbReference type="AlphaFoldDB" id="A0A8K0DDY1"/>
<gene>
    <name evidence="2" type="ORF">ILUMI_01685</name>
</gene>
<proteinExistence type="predicted"/>
<dbReference type="Proteomes" id="UP000801492">
    <property type="component" value="Unassembled WGS sequence"/>
</dbReference>
<feature type="region of interest" description="Disordered" evidence="1">
    <location>
        <begin position="46"/>
        <end position="71"/>
    </location>
</feature>